<feature type="domain" description="Homeobox" evidence="5">
    <location>
        <begin position="19"/>
        <end position="58"/>
    </location>
</feature>
<protein>
    <recommendedName>
        <fullName evidence="5">Homeobox domain-containing protein</fullName>
    </recommendedName>
</protein>
<evidence type="ECO:0000256" key="3">
    <source>
        <dbReference type="PROSITE-ProRule" id="PRU00108"/>
    </source>
</evidence>
<keyword evidence="7" id="KW-1185">Reference proteome</keyword>
<reference evidence="7" key="1">
    <citation type="submission" date="2011-08" db="EMBL/GenBank/DDBJ databases">
        <authorList>
            <person name="Rombauts S."/>
        </authorList>
    </citation>
    <scope>NUCLEOTIDE SEQUENCE</scope>
    <source>
        <strain evidence="7">London</strain>
    </source>
</reference>
<dbReference type="PANTHER" id="PTHR24341">
    <property type="entry name" value="HOMEOBOX PROTEIN ENGRAILED"/>
    <property type="match status" value="1"/>
</dbReference>
<dbReference type="InterPro" id="IPR019549">
    <property type="entry name" value="Homeobox-engrailed_C-terminal"/>
</dbReference>
<dbReference type="Gene3D" id="1.10.10.60">
    <property type="entry name" value="Homeodomain-like"/>
    <property type="match status" value="1"/>
</dbReference>
<sequence length="96" mass="11496">MKINDSSCEKFTHFSGFLFYLFRYLTEKYREDLARDLKLKELQIKIRFQNKREKIKKAGQRNPLAYHLMAQGLYNHSTVSKNGDDIDYLKDEKLSN</sequence>
<dbReference type="Proteomes" id="UP000015104">
    <property type="component" value="Unassembled WGS sequence"/>
</dbReference>
<dbReference type="InterPro" id="IPR019737">
    <property type="entry name" value="Homeobox-engrailed_CS"/>
</dbReference>
<dbReference type="InterPro" id="IPR050720">
    <property type="entry name" value="Engrailed_Homeobox_TFs"/>
</dbReference>
<dbReference type="AlphaFoldDB" id="T1JWQ6"/>
<dbReference type="InterPro" id="IPR001356">
    <property type="entry name" value="HD"/>
</dbReference>
<dbReference type="SUPFAM" id="SSF46689">
    <property type="entry name" value="Homeodomain-like"/>
    <property type="match status" value="1"/>
</dbReference>
<evidence type="ECO:0000313" key="6">
    <source>
        <dbReference type="EnsemblMetazoa" id="tetur02g09110.1"/>
    </source>
</evidence>
<evidence type="ECO:0000313" key="7">
    <source>
        <dbReference type="Proteomes" id="UP000015104"/>
    </source>
</evidence>
<organism evidence="6 7">
    <name type="scientific">Tetranychus urticae</name>
    <name type="common">Two-spotted spider mite</name>
    <dbReference type="NCBI Taxonomy" id="32264"/>
    <lineage>
        <taxon>Eukaryota</taxon>
        <taxon>Metazoa</taxon>
        <taxon>Ecdysozoa</taxon>
        <taxon>Arthropoda</taxon>
        <taxon>Chelicerata</taxon>
        <taxon>Arachnida</taxon>
        <taxon>Acari</taxon>
        <taxon>Acariformes</taxon>
        <taxon>Trombidiformes</taxon>
        <taxon>Prostigmata</taxon>
        <taxon>Eleutherengona</taxon>
        <taxon>Raphignathae</taxon>
        <taxon>Tetranychoidea</taxon>
        <taxon>Tetranychidae</taxon>
        <taxon>Tetranychus</taxon>
    </lineage>
</organism>
<dbReference type="CDD" id="cd00086">
    <property type="entry name" value="homeodomain"/>
    <property type="match status" value="1"/>
</dbReference>
<dbReference type="GO" id="GO:0000978">
    <property type="term" value="F:RNA polymerase II cis-regulatory region sequence-specific DNA binding"/>
    <property type="evidence" value="ECO:0007669"/>
    <property type="project" value="TreeGrafter"/>
</dbReference>
<dbReference type="GO" id="GO:0000981">
    <property type="term" value="F:DNA-binding transcription factor activity, RNA polymerase II-specific"/>
    <property type="evidence" value="ECO:0007669"/>
    <property type="project" value="TreeGrafter"/>
</dbReference>
<dbReference type="GO" id="GO:0005634">
    <property type="term" value="C:nucleus"/>
    <property type="evidence" value="ECO:0007669"/>
    <property type="project" value="UniProtKB-SubCell"/>
</dbReference>
<dbReference type="PANTHER" id="PTHR24341:SF6">
    <property type="entry name" value="HOMEOBOX PROTEIN INVECTED"/>
    <property type="match status" value="1"/>
</dbReference>
<evidence type="ECO:0000256" key="4">
    <source>
        <dbReference type="RuleBase" id="RU000682"/>
    </source>
</evidence>
<name>T1JWQ6_TETUR</name>
<dbReference type="Pfam" id="PF10525">
    <property type="entry name" value="Engrail_1_C_sig"/>
    <property type="match status" value="1"/>
</dbReference>
<evidence type="ECO:0000259" key="5">
    <source>
        <dbReference type="PROSITE" id="PS50071"/>
    </source>
</evidence>
<dbReference type="EnsemblMetazoa" id="tetur02g09110.1">
    <property type="protein sequence ID" value="tetur02g09110.1"/>
    <property type="gene ID" value="tetur02g09110"/>
</dbReference>
<dbReference type="HOGENOM" id="CLU_2362418_0_0_1"/>
<proteinExistence type="predicted"/>
<reference evidence="6" key="2">
    <citation type="submission" date="2015-06" db="UniProtKB">
        <authorList>
            <consortium name="EnsemblMetazoa"/>
        </authorList>
    </citation>
    <scope>IDENTIFICATION</scope>
</reference>
<evidence type="ECO:0000256" key="2">
    <source>
        <dbReference type="ARBA" id="ARBA00023242"/>
    </source>
</evidence>
<evidence type="ECO:0000256" key="1">
    <source>
        <dbReference type="ARBA" id="ARBA00004123"/>
    </source>
</evidence>
<feature type="DNA-binding region" description="Homeobox" evidence="3">
    <location>
        <begin position="21"/>
        <end position="59"/>
    </location>
</feature>
<dbReference type="Pfam" id="PF00046">
    <property type="entry name" value="Homeodomain"/>
    <property type="match status" value="1"/>
</dbReference>
<keyword evidence="3 4" id="KW-0238">DNA-binding</keyword>
<dbReference type="EMBL" id="CAEY01000813">
    <property type="status" value="NOT_ANNOTATED_CDS"/>
    <property type="molecule type" value="Genomic_DNA"/>
</dbReference>
<dbReference type="STRING" id="32264.T1JWQ6"/>
<accession>T1JWQ6</accession>
<keyword evidence="3 4" id="KW-0371">Homeobox</keyword>
<dbReference type="PROSITE" id="PS00033">
    <property type="entry name" value="ENGRAILED"/>
    <property type="match status" value="1"/>
</dbReference>
<dbReference type="GO" id="GO:0030182">
    <property type="term" value="P:neuron differentiation"/>
    <property type="evidence" value="ECO:0007669"/>
    <property type="project" value="TreeGrafter"/>
</dbReference>
<dbReference type="eggNOG" id="KOG0493">
    <property type="taxonomic scope" value="Eukaryota"/>
</dbReference>
<dbReference type="PROSITE" id="PS50071">
    <property type="entry name" value="HOMEOBOX_2"/>
    <property type="match status" value="1"/>
</dbReference>
<comment type="subcellular location">
    <subcellularLocation>
        <location evidence="1 3 4">Nucleus</location>
    </subcellularLocation>
</comment>
<keyword evidence="2 3" id="KW-0539">Nucleus</keyword>
<dbReference type="InterPro" id="IPR009057">
    <property type="entry name" value="Homeodomain-like_sf"/>
</dbReference>